<proteinExistence type="predicted"/>
<dbReference type="KEGG" id="naci:NUH88_17230"/>
<accession>A0A9J7APP6</accession>
<protein>
    <submittedName>
        <fullName evidence="2">HNH endonuclease</fullName>
    </submittedName>
</protein>
<evidence type="ECO:0000259" key="1">
    <source>
        <dbReference type="Pfam" id="PF13391"/>
    </source>
</evidence>
<dbReference type="EMBL" id="CP102480">
    <property type="protein sequence ID" value="UUX49134.1"/>
    <property type="molecule type" value="Genomic_DNA"/>
</dbReference>
<reference evidence="2" key="1">
    <citation type="submission" date="2022-08" db="EMBL/GenBank/DDBJ databases">
        <title>Nisaea acidiphila sp. nov., isolated from a marine algal debris and emended description of the genus Nisaea Urios et al. 2008.</title>
        <authorList>
            <person name="Kwon K."/>
        </authorList>
    </citation>
    <scope>NUCLEOTIDE SEQUENCE</scope>
    <source>
        <strain evidence="2">MEBiC11861</strain>
    </source>
</reference>
<organism evidence="2 3">
    <name type="scientific">Nisaea acidiphila</name>
    <dbReference type="NCBI Taxonomy" id="1862145"/>
    <lineage>
        <taxon>Bacteria</taxon>
        <taxon>Pseudomonadati</taxon>
        <taxon>Pseudomonadota</taxon>
        <taxon>Alphaproteobacteria</taxon>
        <taxon>Rhodospirillales</taxon>
        <taxon>Thalassobaculaceae</taxon>
        <taxon>Nisaea</taxon>
    </lineage>
</organism>
<dbReference type="GO" id="GO:0004519">
    <property type="term" value="F:endonuclease activity"/>
    <property type="evidence" value="ECO:0007669"/>
    <property type="project" value="UniProtKB-KW"/>
</dbReference>
<dbReference type="AlphaFoldDB" id="A0A9J7APP6"/>
<keyword evidence="2" id="KW-0540">Nuclease</keyword>
<dbReference type="RefSeq" id="WP_257767635.1">
    <property type="nucleotide sequence ID" value="NZ_CP102480.1"/>
</dbReference>
<keyword evidence="2" id="KW-0378">Hydrolase</keyword>
<evidence type="ECO:0000313" key="2">
    <source>
        <dbReference type="EMBL" id="UUX49134.1"/>
    </source>
</evidence>
<keyword evidence="2" id="KW-0255">Endonuclease</keyword>
<evidence type="ECO:0000313" key="3">
    <source>
        <dbReference type="Proteomes" id="UP001060336"/>
    </source>
</evidence>
<dbReference type="Pfam" id="PF13391">
    <property type="entry name" value="HNH_2"/>
    <property type="match status" value="1"/>
</dbReference>
<keyword evidence="3" id="KW-1185">Reference proteome</keyword>
<gene>
    <name evidence="2" type="ORF">NUH88_17230</name>
</gene>
<dbReference type="InterPro" id="IPR003615">
    <property type="entry name" value="HNH_nuc"/>
</dbReference>
<sequence length="299" mass="33329">MGLGVFIHKADSIYDDSPAKHYQFPSQYLGRASGCLGDWIIYYEPTKVPNTRGYYAVAKVSEIVPDPSKQDHFLVLIEPGSYLPFPRPVSLTVEGEYVEHGLLSPDGKLTGRAQSAVRPLSDEDFYRILDIGLGEETSVLPREANEPRAFEFDEPQTPFTHEFERGRISILSTRAVRDRVFREVVLRAYDARCAISGIKLINGGGRAEVEAAHIQPVANDGPDIVNNGLALSGTVHWMFDRGLISLGDDLEVLVSRQANDQGAVRALINSTGHALPTIRPSDRPHPSFLRWHRDYCFKQ</sequence>
<feature type="domain" description="HNH nuclease" evidence="1">
    <location>
        <begin position="193"/>
        <end position="246"/>
    </location>
</feature>
<dbReference type="REBASE" id="652549">
    <property type="entry name" value="Nac11861ORF17230P"/>
</dbReference>
<name>A0A9J7APP6_9PROT</name>
<dbReference type="Proteomes" id="UP001060336">
    <property type="component" value="Chromosome"/>
</dbReference>